<dbReference type="InterPro" id="IPR005956">
    <property type="entry name" value="4OHPhenylPyrv_dOase"/>
</dbReference>
<gene>
    <name evidence="7" type="ORF">Ade02nite_66690</name>
</gene>
<dbReference type="SUPFAM" id="SSF54593">
    <property type="entry name" value="Glyoxalase/Bleomycin resistance protein/Dihydroxybiphenyl dioxygenase"/>
    <property type="match status" value="1"/>
</dbReference>
<dbReference type="PROSITE" id="PS51819">
    <property type="entry name" value="VOC"/>
    <property type="match status" value="2"/>
</dbReference>
<evidence type="ECO:0000256" key="2">
    <source>
        <dbReference type="ARBA" id="ARBA00005877"/>
    </source>
</evidence>
<keyword evidence="5" id="KW-0408">Iron</keyword>
<evidence type="ECO:0000313" key="7">
    <source>
        <dbReference type="EMBL" id="GID78028.1"/>
    </source>
</evidence>
<dbReference type="NCBIfam" id="TIGR01263">
    <property type="entry name" value="4HPPD"/>
    <property type="match status" value="1"/>
</dbReference>
<dbReference type="GO" id="GO:0051213">
    <property type="term" value="F:dioxygenase activity"/>
    <property type="evidence" value="ECO:0007669"/>
    <property type="project" value="UniProtKB-KW"/>
</dbReference>
<evidence type="ECO:0000313" key="8">
    <source>
        <dbReference type="Proteomes" id="UP000609879"/>
    </source>
</evidence>
<dbReference type="Gene3D" id="3.10.180.10">
    <property type="entry name" value="2,3-Dihydroxybiphenyl 1,2-Dioxygenase, domain 1"/>
    <property type="match status" value="2"/>
</dbReference>
<dbReference type="InterPro" id="IPR041736">
    <property type="entry name" value="4OHPhenylPyrv_dOase_N"/>
</dbReference>
<dbReference type="PANTHER" id="PTHR11959:SF1">
    <property type="entry name" value="4-HYDROXYPHENYLPYRUVATE DIOXYGENASE"/>
    <property type="match status" value="1"/>
</dbReference>
<dbReference type="Pfam" id="PF00903">
    <property type="entry name" value="Glyoxalase"/>
    <property type="match status" value="2"/>
</dbReference>
<reference evidence="7 8" key="1">
    <citation type="submission" date="2021-01" db="EMBL/GenBank/DDBJ databases">
        <title>Whole genome shotgun sequence of Actinoplanes deccanensis NBRC 13994.</title>
        <authorList>
            <person name="Komaki H."/>
            <person name="Tamura T."/>
        </authorList>
    </citation>
    <scope>NUCLEOTIDE SEQUENCE [LARGE SCALE GENOMIC DNA]</scope>
    <source>
        <strain evidence="7 8">NBRC 13994</strain>
    </source>
</reference>
<evidence type="ECO:0000256" key="3">
    <source>
        <dbReference type="ARBA" id="ARBA00022723"/>
    </source>
</evidence>
<feature type="domain" description="VOC" evidence="6">
    <location>
        <begin position="181"/>
        <end position="337"/>
    </location>
</feature>
<feature type="domain" description="VOC" evidence="6">
    <location>
        <begin position="15"/>
        <end position="145"/>
    </location>
</feature>
<accession>A0ABQ3YDH5</accession>
<sequence length="380" mass="42117">MEHGTRTADVFPVKGVDHLQFLVGNAKQAAHYYATAFGMKLVAYRGPEQGYRDHAEYVLVSGSARFVLTGSVHAGAPGADHVTKHGDGIRDIALEVPDVDAAYRHATSAGARGVTEPYDLKDEHGTVRIAVIATYGDTVHSLIDRSGYDGPFLPGFVAREPIVDRQPAIDAGLQPKRFFQAVDHVVGNVELGRMDEWVEFYRRVMGFTNMAEFIGDDIATDYSALMSKVVADGSRKVKFPLNEPAVSQRKSQIDEYLEFYGGPGAQHVALATNDIIATVDAMRQAGVEFLNTPDSYYDDPELRARIGKVRAPIEELKKRRILVDRDEDGYLLQIFTAPVQDRPTVFFELIERHGSLGFGKGNFKALFEAIEREQERRGNL</sequence>
<keyword evidence="3" id="KW-0479">Metal-binding</keyword>
<keyword evidence="4" id="KW-0677">Repeat</keyword>
<keyword evidence="7" id="KW-0560">Oxidoreductase</keyword>
<dbReference type="PANTHER" id="PTHR11959">
    <property type="entry name" value="4-HYDROXYPHENYLPYRUVATE DIOXYGENASE"/>
    <property type="match status" value="1"/>
</dbReference>
<keyword evidence="8" id="KW-1185">Reference proteome</keyword>
<protein>
    <submittedName>
        <fullName evidence="7">4-hydroxyphenylpyruvate dioxygenase</fullName>
    </submittedName>
</protein>
<dbReference type="InterPro" id="IPR029068">
    <property type="entry name" value="Glyas_Bleomycin-R_OHBP_Dase"/>
</dbReference>
<dbReference type="InterPro" id="IPR037523">
    <property type="entry name" value="VOC_core"/>
</dbReference>
<evidence type="ECO:0000256" key="1">
    <source>
        <dbReference type="ARBA" id="ARBA00001962"/>
    </source>
</evidence>
<comment type="cofactor">
    <cofactor evidence="1">
        <name>Fe cation</name>
        <dbReference type="ChEBI" id="CHEBI:24875"/>
    </cofactor>
</comment>
<comment type="similarity">
    <text evidence="2">Belongs to the 4HPPD family.</text>
</comment>
<dbReference type="CDD" id="cd08342">
    <property type="entry name" value="HPPD_N_like"/>
    <property type="match status" value="1"/>
</dbReference>
<evidence type="ECO:0000259" key="6">
    <source>
        <dbReference type="PROSITE" id="PS51819"/>
    </source>
</evidence>
<dbReference type="InterPro" id="IPR041735">
    <property type="entry name" value="4OHPhenylPyrv_dOase_C"/>
</dbReference>
<dbReference type="InterPro" id="IPR004360">
    <property type="entry name" value="Glyas_Fos-R_dOase_dom"/>
</dbReference>
<dbReference type="PIRSF" id="PIRSF009283">
    <property type="entry name" value="HPP_dOase"/>
    <property type="match status" value="1"/>
</dbReference>
<evidence type="ECO:0000256" key="4">
    <source>
        <dbReference type="ARBA" id="ARBA00022737"/>
    </source>
</evidence>
<dbReference type="Proteomes" id="UP000609879">
    <property type="component" value="Unassembled WGS sequence"/>
</dbReference>
<proteinExistence type="inferred from homology"/>
<evidence type="ECO:0000256" key="5">
    <source>
        <dbReference type="ARBA" id="ARBA00023004"/>
    </source>
</evidence>
<dbReference type="CDD" id="cd07250">
    <property type="entry name" value="HPPD_C_like"/>
    <property type="match status" value="1"/>
</dbReference>
<dbReference type="EMBL" id="BOMI01000134">
    <property type="protein sequence ID" value="GID78028.1"/>
    <property type="molecule type" value="Genomic_DNA"/>
</dbReference>
<comment type="caution">
    <text evidence="7">The sequence shown here is derived from an EMBL/GenBank/DDBJ whole genome shotgun (WGS) entry which is preliminary data.</text>
</comment>
<name>A0ABQ3YDH5_9ACTN</name>
<organism evidence="7 8">
    <name type="scientific">Paractinoplanes deccanensis</name>
    <dbReference type="NCBI Taxonomy" id="113561"/>
    <lineage>
        <taxon>Bacteria</taxon>
        <taxon>Bacillati</taxon>
        <taxon>Actinomycetota</taxon>
        <taxon>Actinomycetes</taxon>
        <taxon>Micromonosporales</taxon>
        <taxon>Micromonosporaceae</taxon>
        <taxon>Paractinoplanes</taxon>
    </lineage>
</organism>
<keyword evidence="7" id="KW-0223">Dioxygenase</keyword>